<sequence length="114" mass="12303">MSSSISLVSLKNIHNLWVLPVGTLSPSIGSSPSSEGVLTVSGGFLKSWVDVGVLLRTPRESESSRHWKMRLTPMVSSVDALEILSIDLDWATSIDIRSLASIDVRSLASINAIR</sequence>
<evidence type="ECO:0000313" key="2">
    <source>
        <dbReference type="Proteomes" id="UP000712600"/>
    </source>
</evidence>
<protein>
    <submittedName>
        <fullName evidence="1">Uncharacterized protein</fullName>
    </submittedName>
</protein>
<proteinExistence type="predicted"/>
<comment type="caution">
    <text evidence="1">The sequence shown here is derived from an EMBL/GenBank/DDBJ whole genome shotgun (WGS) entry which is preliminary data.</text>
</comment>
<reference evidence="1" key="1">
    <citation type="submission" date="2019-12" db="EMBL/GenBank/DDBJ databases">
        <title>Genome sequencing and annotation of Brassica cretica.</title>
        <authorList>
            <person name="Studholme D.J."/>
            <person name="Sarris P."/>
        </authorList>
    </citation>
    <scope>NUCLEOTIDE SEQUENCE</scope>
    <source>
        <strain evidence="1">PFS-109/04</strain>
        <tissue evidence="1">Leaf</tissue>
    </source>
</reference>
<name>A0A8S9RWN7_BRACR</name>
<gene>
    <name evidence="1" type="ORF">F2Q69_00029439</name>
</gene>
<evidence type="ECO:0000313" key="1">
    <source>
        <dbReference type="EMBL" id="KAF3585217.1"/>
    </source>
</evidence>
<organism evidence="1 2">
    <name type="scientific">Brassica cretica</name>
    <name type="common">Mustard</name>
    <dbReference type="NCBI Taxonomy" id="69181"/>
    <lineage>
        <taxon>Eukaryota</taxon>
        <taxon>Viridiplantae</taxon>
        <taxon>Streptophyta</taxon>
        <taxon>Embryophyta</taxon>
        <taxon>Tracheophyta</taxon>
        <taxon>Spermatophyta</taxon>
        <taxon>Magnoliopsida</taxon>
        <taxon>eudicotyledons</taxon>
        <taxon>Gunneridae</taxon>
        <taxon>Pentapetalae</taxon>
        <taxon>rosids</taxon>
        <taxon>malvids</taxon>
        <taxon>Brassicales</taxon>
        <taxon>Brassicaceae</taxon>
        <taxon>Brassiceae</taxon>
        <taxon>Brassica</taxon>
    </lineage>
</organism>
<dbReference type="Proteomes" id="UP000712600">
    <property type="component" value="Unassembled WGS sequence"/>
</dbReference>
<dbReference type="AlphaFoldDB" id="A0A8S9RWN7"/>
<accession>A0A8S9RWN7</accession>
<dbReference type="EMBL" id="QGKX02000088">
    <property type="protein sequence ID" value="KAF3585217.1"/>
    <property type="molecule type" value="Genomic_DNA"/>
</dbReference>